<dbReference type="SFLD" id="SFLDS00019">
    <property type="entry name" value="Glutathione_Transferase_(cytos"/>
    <property type="match status" value="1"/>
</dbReference>
<dbReference type="PROSITE" id="PS50405">
    <property type="entry name" value="GST_CTER"/>
    <property type="match status" value="1"/>
</dbReference>
<comment type="caution">
    <text evidence="5">The sequence shown here is derived from an EMBL/GenBank/DDBJ whole genome shotgun (WGS) entry which is preliminary data.</text>
</comment>
<dbReference type="PANTHER" id="PTHR43917">
    <property type="match status" value="1"/>
</dbReference>
<dbReference type="SUPFAM" id="SSF52833">
    <property type="entry name" value="Thioredoxin-like"/>
    <property type="match status" value="1"/>
</dbReference>
<dbReference type="RefSeq" id="WP_019018844.1">
    <property type="nucleotide sequence ID" value="NZ_BMXD01000005.1"/>
</dbReference>
<dbReference type="InterPro" id="IPR040079">
    <property type="entry name" value="Glutathione_S-Trfase"/>
</dbReference>
<comment type="subcellular location">
    <subcellularLocation>
        <location evidence="1">Cytoplasm</location>
    </subcellularLocation>
</comment>
<dbReference type="InterPro" id="IPR004045">
    <property type="entry name" value="Glutathione_S-Trfase_N"/>
</dbReference>
<name>A0ABV7LXZ7_9GAMM</name>
<dbReference type="Gene3D" id="1.20.1050.10">
    <property type="match status" value="1"/>
</dbReference>
<evidence type="ECO:0000256" key="1">
    <source>
        <dbReference type="ARBA" id="ARBA00004496"/>
    </source>
</evidence>
<sequence>MAITLYAHRLSQPCRAVEITLRELSIDYGFHEIDFAGGETRMSWYAQINAFQTVPALEVTQGDDGKGLVLGESQAIMMYLCRTAPDQEAAQRWYPGDQDAARAAQIDQWLAWYQGNLRRFDMFHHIMNLHLTLPMLKREIQSTLITSLQAGLNQGLATLEAHLERQQHDAHPPTALGDEHPTLADLAMSCELHQIKAAGYRFGRYPLVNQWLESMAERVHFRDVSKEVDTLGQEIREQSGAYLALDEAFG</sequence>
<dbReference type="InterPro" id="IPR051369">
    <property type="entry name" value="GST_Theta"/>
</dbReference>
<keyword evidence="2" id="KW-0963">Cytoplasm</keyword>
<dbReference type="Proteomes" id="UP001595640">
    <property type="component" value="Unassembled WGS sequence"/>
</dbReference>
<gene>
    <name evidence="5" type="ORF">ACFOEI_05420</name>
</gene>
<dbReference type="InterPro" id="IPR010987">
    <property type="entry name" value="Glutathione-S-Trfase_C-like"/>
</dbReference>
<protein>
    <submittedName>
        <fullName evidence="5">Glutathione S-transferase family protein</fullName>
    </submittedName>
</protein>
<evidence type="ECO:0000259" key="4">
    <source>
        <dbReference type="PROSITE" id="PS50405"/>
    </source>
</evidence>
<dbReference type="InterPro" id="IPR036249">
    <property type="entry name" value="Thioredoxin-like_sf"/>
</dbReference>
<dbReference type="Gene3D" id="3.40.30.10">
    <property type="entry name" value="Glutaredoxin"/>
    <property type="match status" value="1"/>
</dbReference>
<dbReference type="PANTHER" id="PTHR43917:SF8">
    <property type="entry name" value="GH16740P-RELATED"/>
    <property type="match status" value="1"/>
</dbReference>
<dbReference type="PROSITE" id="PS50404">
    <property type="entry name" value="GST_NTER"/>
    <property type="match status" value="1"/>
</dbReference>
<feature type="domain" description="GST N-terminal" evidence="3">
    <location>
        <begin position="1"/>
        <end position="88"/>
    </location>
</feature>
<dbReference type="EMBL" id="JBHRUH010000011">
    <property type="protein sequence ID" value="MFC3291501.1"/>
    <property type="molecule type" value="Genomic_DNA"/>
</dbReference>
<accession>A0ABV7LXZ7</accession>
<dbReference type="SUPFAM" id="SSF47616">
    <property type="entry name" value="GST C-terminal domain-like"/>
    <property type="match status" value="1"/>
</dbReference>
<evidence type="ECO:0000259" key="3">
    <source>
        <dbReference type="PROSITE" id="PS50404"/>
    </source>
</evidence>
<reference evidence="6" key="1">
    <citation type="journal article" date="2019" name="Int. J. Syst. Evol. Microbiol.">
        <title>The Global Catalogue of Microorganisms (GCM) 10K type strain sequencing project: providing services to taxonomists for standard genome sequencing and annotation.</title>
        <authorList>
            <consortium name="The Broad Institute Genomics Platform"/>
            <consortium name="The Broad Institute Genome Sequencing Center for Infectious Disease"/>
            <person name="Wu L."/>
            <person name="Ma J."/>
        </authorList>
    </citation>
    <scope>NUCLEOTIDE SEQUENCE [LARGE SCALE GENOMIC DNA]</scope>
    <source>
        <strain evidence="6">KCTC 12847</strain>
    </source>
</reference>
<evidence type="ECO:0000313" key="5">
    <source>
        <dbReference type="EMBL" id="MFC3291501.1"/>
    </source>
</evidence>
<evidence type="ECO:0000256" key="2">
    <source>
        <dbReference type="ARBA" id="ARBA00022490"/>
    </source>
</evidence>
<keyword evidence="6" id="KW-1185">Reference proteome</keyword>
<feature type="domain" description="GST C-terminal" evidence="4">
    <location>
        <begin position="99"/>
        <end position="243"/>
    </location>
</feature>
<dbReference type="Pfam" id="PF13410">
    <property type="entry name" value="GST_C_2"/>
    <property type="match status" value="1"/>
</dbReference>
<organism evidence="5 6">
    <name type="scientific">Modicisalibacter luteus</name>
    <dbReference type="NCBI Taxonomy" id="453962"/>
    <lineage>
        <taxon>Bacteria</taxon>
        <taxon>Pseudomonadati</taxon>
        <taxon>Pseudomonadota</taxon>
        <taxon>Gammaproteobacteria</taxon>
        <taxon>Oceanospirillales</taxon>
        <taxon>Halomonadaceae</taxon>
        <taxon>Modicisalibacter</taxon>
    </lineage>
</organism>
<dbReference type="Pfam" id="PF13417">
    <property type="entry name" value="GST_N_3"/>
    <property type="match status" value="1"/>
</dbReference>
<proteinExistence type="predicted"/>
<dbReference type="SFLD" id="SFLDG00358">
    <property type="entry name" value="Main_(cytGST)"/>
    <property type="match status" value="1"/>
</dbReference>
<evidence type="ECO:0000313" key="6">
    <source>
        <dbReference type="Proteomes" id="UP001595640"/>
    </source>
</evidence>
<dbReference type="InterPro" id="IPR036282">
    <property type="entry name" value="Glutathione-S-Trfase_C_sf"/>
</dbReference>